<evidence type="ECO:0000256" key="9">
    <source>
        <dbReference type="PROSITE-ProRule" id="PRU00221"/>
    </source>
</evidence>
<dbReference type="GO" id="GO:0006334">
    <property type="term" value="P:nucleosome assembly"/>
    <property type="evidence" value="ECO:0007669"/>
    <property type="project" value="TreeGrafter"/>
</dbReference>
<evidence type="ECO:0000259" key="11">
    <source>
        <dbReference type="Pfam" id="PF24105"/>
    </source>
</evidence>
<sequence length="785" mass="83105">MKAAPLLVSWHNENAPIYSAHFEPHGKGRLATGGGDNNVRLWKVDANGEERKVSYLSTLVKHTQAVNVVRWNPRGEVLASAGDDGNILLWVPAENQTPHTNFEEGLEDKETWRVKHMCRSMGSEIYDLAWSPDGVFFITGSMDNIARIYNAQTAGTCVRQIAEHNHYVQGVAWDPLNEYVATQSSDRSVHIYTLKTKDGQFSLAQHSKVTKMDLPARRVSSNSPAPPDFGGRAQFVAHDSALVAGSPVPSCPGTPQSLALPMNPPPTSHSRRSSFGSSPSMRRSLSPAPSMPLPAVMPNSPSIGSLGTIGSMSALGARNAPIYANETFTSFFRRLTFAPDGSLLFTPAGQYKTIHPSITDAAKTTEDITNTVYIYTRAGLNKPPVAYLPGHKKPSVAVRCSPVYYALRQAIPTKQITIDTTSADDEIPALPEPAIPSRAPTSHSSMDPPPLTSAPSPSPSLRAASPKLVDGDAPTSGGTPAGPTSAFSLPYRMVYAVATQDAIHIYDTQQQKPLCIVSNLHFATFTDVTWSNDGLTLLMSSSDGFCSSLTFAVGELGEKYAGPLVTQTRHHHIPSTINTAASQSQSSNHSTPTPTPTTSSIPISATATAPSQKQPPAGFPASPSSFIPARPGSPTRSNSVSSIATSSSFAQGPGDQSNMNAPTPAMSSIPGIAATNSGPVGVMPMWTPPLTPAHGHGGTHSASSSVSGIPGVGVGRRESESEREDGVPVSRKRDLHAVLEVEETREGKRRRITPTPVSIGGSVDGGESAMTSTEETTPTAQTPQP</sequence>
<accession>A0A6A6XA27</accession>
<comment type="similarity">
    <text evidence="2">Belongs to the WD repeat HIR1 family.</text>
</comment>
<evidence type="ECO:0000256" key="2">
    <source>
        <dbReference type="ARBA" id="ARBA00007306"/>
    </source>
</evidence>
<comment type="subcellular location">
    <subcellularLocation>
        <location evidence="1">Nucleus</location>
    </subcellularLocation>
</comment>
<dbReference type="InterPro" id="IPR045145">
    <property type="entry name" value="PTHR15271"/>
</dbReference>
<feature type="domain" description="CAF1B/HIR1 beta-propeller" evidence="11">
    <location>
        <begin position="317"/>
        <end position="556"/>
    </location>
</feature>
<organism evidence="12 13">
    <name type="scientific">Melanomma pulvis-pyrius CBS 109.77</name>
    <dbReference type="NCBI Taxonomy" id="1314802"/>
    <lineage>
        <taxon>Eukaryota</taxon>
        <taxon>Fungi</taxon>
        <taxon>Dikarya</taxon>
        <taxon>Ascomycota</taxon>
        <taxon>Pezizomycotina</taxon>
        <taxon>Dothideomycetes</taxon>
        <taxon>Pleosporomycetidae</taxon>
        <taxon>Pleosporales</taxon>
        <taxon>Melanommataceae</taxon>
        <taxon>Melanomma</taxon>
    </lineage>
</organism>
<dbReference type="AlphaFoldDB" id="A0A6A6XA27"/>
<evidence type="ECO:0000256" key="6">
    <source>
        <dbReference type="ARBA" id="ARBA00022853"/>
    </source>
</evidence>
<keyword evidence="4" id="KW-0677">Repeat</keyword>
<dbReference type="SMART" id="SM00320">
    <property type="entry name" value="WD40"/>
    <property type="match status" value="5"/>
</dbReference>
<feature type="compositionally biased region" description="Pro residues" evidence="10">
    <location>
        <begin position="447"/>
        <end position="458"/>
    </location>
</feature>
<feature type="region of interest" description="Disordered" evidence="10">
    <location>
        <begin position="579"/>
        <end position="668"/>
    </location>
</feature>
<evidence type="ECO:0000313" key="12">
    <source>
        <dbReference type="EMBL" id="KAF2793256.1"/>
    </source>
</evidence>
<dbReference type="PANTHER" id="PTHR15271:SF4">
    <property type="entry name" value="CHROMATIN ASSEMBLY FACTOR 1 SUBUNIT B"/>
    <property type="match status" value="1"/>
</dbReference>
<reference evidence="12" key="1">
    <citation type="journal article" date="2020" name="Stud. Mycol.">
        <title>101 Dothideomycetes genomes: a test case for predicting lifestyles and emergence of pathogens.</title>
        <authorList>
            <person name="Haridas S."/>
            <person name="Albert R."/>
            <person name="Binder M."/>
            <person name="Bloem J."/>
            <person name="Labutti K."/>
            <person name="Salamov A."/>
            <person name="Andreopoulos B."/>
            <person name="Baker S."/>
            <person name="Barry K."/>
            <person name="Bills G."/>
            <person name="Bluhm B."/>
            <person name="Cannon C."/>
            <person name="Castanera R."/>
            <person name="Culley D."/>
            <person name="Daum C."/>
            <person name="Ezra D."/>
            <person name="Gonzalez J."/>
            <person name="Henrissat B."/>
            <person name="Kuo A."/>
            <person name="Liang C."/>
            <person name="Lipzen A."/>
            <person name="Lutzoni F."/>
            <person name="Magnuson J."/>
            <person name="Mondo S."/>
            <person name="Nolan M."/>
            <person name="Ohm R."/>
            <person name="Pangilinan J."/>
            <person name="Park H.-J."/>
            <person name="Ramirez L."/>
            <person name="Alfaro M."/>
            <person name="Sun H."/>
            <person name="Tritt A."/>
            <person name="Yoshinaga Y."/>
            <person name="Zwiers L.-H."/>
            <person name="Turgeon B."/>
            <person name="Goodwin S."/>
            <person name="Spatafora J."/>
            <person name="Crous P."/>
            <person name="Grigoriev I."/>
        </authorList>
    </citation>
    <scope>NUCLEOTIDE SEQUENCE</scope>
    <source>
        <strain evidence="12">CBS 109.77</strain>
    </source>
</reference>
<dbReference type="PROSITE" id="PS50082">
    <property type="entry name" value="WD_REPEATS_2"/>
    <property type="match status" value="4"/>
</dbReference>
<evidence type="ECO:0000256" key="4">
    <source>
        <dbReference type="ARBA" id="ARBA00022737"/>
    </source>
</evidence>
<dbReference type="GO" id="GO:0006335">
    <property type="term" value="P:DNA replication-dependent chromatin assembly"/>
    <property type="evidence" value="ECO:0007669"/>
    <property type="project" value="InterPro"/>
</dbReference>
<feature type="region of interest" description="Disordered" evidence="10">
    <location>
        <begin position="689"/>
        <end position="785"/>
    </location>
</feature>
<dbReference type="InterPro" id="IPR036322">
    <property type="entry name" value="WD40_repeat_dom_sf"/>
</dbReference>
<feature type="repeat" description="WD" evidence="9">
    <location>
        <begin position="59"/>
        <end position="90"/>
    </location>
</feature>
<dbReference type="FunFam" id="2.130.10.10:FF:000461">
    <property type="entry name" value="Chromatin assembly factor 1 subunit B"/>
    <property type="match status" value="1"/>
</dbReference>
<protein>
    <submittedName>
        <fullName evidence="12">WD40 repeat-like protein</fullName>
    </submittedName>
</protein>
<proteinExistence type="inferred from homology"/>
<dbReference type="GO" id="GO:0005634">
    <property type="term" value="C:nucleus"/>
    <property type="evidence" value="ECO:0007669"/>
    <property type="project" value="UniProtKB-SubCell"/>
</dbReference>
<dbReference type="OrthoDB" id="71227at2759"/>
<feature type="repeat" description="WD" evidence="9">
    <location>
        <begin position="161"/>
        <end position="202"/>
    </location>
</feature>
<feature type="compositionally biased region" description="Low complexity" evidence="10">
    <location>
        <begin position="579"/>
        <end position="630"/>
    </location>
</feature>
<keyword evidence="7" id="KW-0234">DNA repair</keyword>
<dbReference type="Gene3D" id="2.130.10.10">
    <property type="entry name" value="YVTN repeat-like/Quinoprotein amine dehydrogenase"/>
    <property type="match status" value="2"/>
</dbReference>
<evidence type="ECO:0000256" key="1">
    <source>
        <dbReference type="ARBA" id="ARBA00004123"/>
    </source>
</evidence>
<feature type="repeat" description="WD" evidence="9">
    <location>
        <begin position="10"/>
        <end position="52"/>
    </location>
</feature>
<dbReference type="SUPFAM" id="SSF50978">
    <property type="entry name" value="WD40 repeat-like"/>
    <property type="match status" value="1"/>
</dbReference>
<dbReference type="EMBL" id="MU001935">
    <property type="protein sequence ID" value="KAF2793256.1"/>
    <property type="molecule type" value="Genomic_DNA"/>
</dbReference>
<keyword evidence="3 9" id="KW-0853">WD repeat</keyword>
<dbReference type="InterPro" id="IPR015943">
    <property type="entry name" value="WD40/YVTN_repeat-like_dom_sf"/>
</dbReference>
<feature type="compositionally biased region" description="Low complexity" evidence="10">
    <location>
        <begin position="273"/>
        <end position="288"/>
    </location>
</feature>
<evidence type="ECO:0000256" key="10">
    <source>
        <dbReference type="SAM" id="MobiDB-lite"/>
    </source>
</evidence>
<dbReference type="Proteomes" id="UP000799757">
    <property type="component" value="Unassembled WGS sequence"/>
</dbReference>
<name>A0A6A6XA27_9PLEO</name>
<evidence type="ECO:0000256" key="7">
    <source>
        <dbReference type="ARBA" id="ARBA00023204"/>
    </source>
</evidence>
<feature type="compositionally biased region" description="Low complexity" evidence="10">
    <location>
        <begin position="459"/>
        <end position="468"/>
    </location>
</feature>
<evidence type="ECO:0000256" key="5">
    <source>
        <dbReference type="ARBA" id="ARBA00022763"/>
    </source>
</evidence>
<keyword evidence="5" id="KW-0227">DNA damage</keyword>
<keyword evidence="13" id="KW-1185">Reference proteome</keyword>
<feature type="domain" description="CAF1B/HIR1 beta-propeller" evidence="11">
    <location>
        <begin position="7"/>
        <end position="202"/>
    </location>
</feature>
<feature type="repeat" description="WD" evidence="9">
    <location>
        <begin position="118"/>
        <end position="153"/>
    </location>
</feature>
<feature type="compositionally biased region" description="Basic and acidic residues" evidence="10">
    <location>
        <begin position="715"/>
        <end position="746"/>
    </location>
</feature>
<keyword evidence="6" id="KW-0156">Chromatin regulator</keyword>
<feature type="compositionally biased region" description="Low complexity" evidence="10">
    <location>
        <begin position="767"/>
        <end position="785"/>
    </location>
</feature>
<dbReference type="Pfam" id="PF24105">
    <property type="entry name" value="Beta-prop_CAF1B_HIR1"/>
    <property type="match status" value="2"/>
</dbReference>
<gene>
    <name evidence="12" type="ORF">K505DRAFT_244790</name>
</gene>
<evidence type="ECO:0000256" key="3">
    <source>
        <dbReference type="ARBA" id="ARBA00022574"/>
    </source>
</evidence>
<feature type="compositionally biased region" description="Low complexity" evidence="10">
    <location>
        <begin position="637"/>
        <end position="648"/>
    </location>
</feature>
<dbReference type="GO" id="GO:0033186">
    <property type="term" value="C:CAF-1 complex"/>
    <property type="evidence" value="ECO:0007669"/>
    <property type="project" value="TreeGrafter"/>
</dbReference>
<evidence type="ECO:0000256" key="8">
    <source>
        <dbReference type="ARBA" id="ARBA00023242"/>
    </source>
</evidence>
<dbReference type="GO" id="GO:0006281">
    <property type="term" value="P:DNA repair"/>
    <property type="evidence" value="ECO:0007669"/>
    <property type="project" value="UniProtKB-KW"/>
</dbReference>
<dbReference type="InterPro" id="IPR001680">
    <property type="entry name" value="WD40_rpt"/>
</dbReference>
<feature type="region of interest" description="Disordered" evidence="10">
    <location>
        <begin position="424"/>
        <end position="483"/>
    </location>
</feature>
<keyword evidence="8" id="KW-0539">Nucleus</keyword>
<feature type="compositionally biased region" description="Low complexity" evidence="10">
    <location>
        <begin position="699"/>
        <end position="709"/>
    </location>
</feature>
<evidence type="ECO:0000313" key="13">
    <source>
        <dbReference type="Proteomes" id="UP000799757"/>
    </source>
</evidence>
<feature type="region of interest" description="Disordered" evidence="10">
    <location>
        <begin position="246"/>
        <end position="293"/>
    </location>
</feature>
<dbReference type="InterPro" id="IPR055410">
    <property type="entry name" value="Beta-prop_CAF1B_HIR1"/>
</dbReference>
<dbReference type="PROSITE" id="PS50294">
    <property type="entry name" value="WD_REPEATS_REGION"/>
    <property type="match status" value="1"/>
</dbReference>
<dbReference type="PANTHER" id="PTHR15271">
    <property type="entry name" value="CHROMATIN ASSEMBLY FACTOR 1 SUBUNIT B"/>
    <property type="match status" value="1"/>
</dbReference>